<name>A0A3M8L1E7_9MICO</name>
<comment type="caution">
    <text evidence="3">The sequence shown here is derived from an EMBL/GenBank/DDBJ whole genome shotgun (WGS) entry which is preliminary data.</text>
</comment>
<keyword evidence="1" id="KW-0472">Membrane</keyword>
<dbReference type="OrthoDB" id="3746662at2"/>
<gene>
    <name evidence="3" type="ORF">EEJ31_11295</name>
</gene>
<keyword evidence="1" id="KW-0812">Transmembrane</keyword>
<keyword evidence="4" id="KW-1185">Reference proteome</keyword>
<evidence type="ECO:0000313" key="4">
    <source>
        <dbReference type="Proteomes" id="UP000279859"/>
    </source>
</evidence>
<protein>
    <recommendedName>
        <fullName evidence="2">Acyltransferase 3 domain-containing protein</fullName>
    </recommendedName>
</protein>
<feature type="transmembrane region" description="Helical" evidence="1">
    <location>
        <begin position="20"/>
        <end position="37"/>
    </location>
</feature>
<dbReference type="EMBL" id="RDSR01000020">
    <property type="protein sequence ID" value="RNE59095.1"/>
    <property type="molecule type" value="Genomic_DNA"/>
</dbReference>
<evidence type="ECO:0000259" key="2">
    <source>
        <dbReference type="Pfam" id="PF01757"/>
    </source>
</evidence>
<feature type="transmembrane region" description="Helical" evidence="1">
    <location>
        <begin position="235"/>
        <end position="257"/>
    </location>
</feature>
<dbReference type="InterPro" id="IPR002656">
    <property type="entry name" value="Acyl_transf_3_dom"/>
</dbReference>
<feature type="transmembrane region" description="Helical" evidence="1">
    <location>
        <begin position="43"/>
        <end position="63"/>
    </location>
</feature>
<feature type="domain" description="Acyltransferase 3" evidence="2">
    <location>
        <begin position="19"/>
        <end position="315"/>
    </location>
</feature>
<dbReference type="Proteomes" id="UP000279859">
    <property type="component" value="Unassembled WGS sequence"/>
</dbReference>
<feature type="transmembrane region" description="Helical" evidence="1">
    <location>
        <begin position="296"/>
        <end position="316"/>
    </location>
</feature>
<dbReference type="PANTHER" id="PTHR37312:SF1">
    <property type="entry name" value="MEMBRANE-BOUND ACYLTRANSFERASE YKRP-RELATED"/>
    <property type="match status" value="1"/>
</dbReference>
<evidence type="ECO:0000313" key="3">
    <source>
        <dbReference type="EMBL" id="RNE59095.1"/>
    </source>
</evidence>
<dbReference type="RefSeq" id="WP_123046395.1">
    <property type="nucleotide sequence ID" value="NZ_RDSR01000020.1"/>
</dbReference>
<sequence length="326" mass="35544">MSLIDVSKTGKIPAKPRSHAIDLVRLIGIVAIVAGHSSTSAWVSPWLFSWHVPVFFVISGYLWSPSRSTKLEFTKRARTLLLPYVTWLVIVSVLWFGFRMARGESIDWSFSQNLLLGGWYIPRPYSAFWFVTALFIATVLMRWLSNLSPFLPWFVGAIGVAWCTVDPETAKRVPESAGVALAAILFMCLGSLLRNYRNQITSPLKFGLVLLIPALFLSVSGAVDGFNMKSADLGTPILGVLIGVAISCGLILVCEAIGPMLPSQLGSTISIVAQTGLAIILSHTLVLAIAAQLGMVSAKLIFLLALFIPLAFALSIRRTQASRFFM</sequence>
<feature type="transmembrane region" description="Helical" evidence="1">
    <location>
        <begin position="206"/>
        <end position="223"/>
    </location>
</feature>
<dbReference type="AlphaFoldDB" id="A0A3M8L1E7"/>
<dbReference type="InterPro" id="IPR052734">
    <property type="entry name" value="Nod_factor_acetyltransferase"/>
</dbReference>
<dbReference type="Pfam" id="PF01757">
    <property type="entry name" value="Acyl_transf_3"/>
    <property type="match status" value="1"/>
</dbReference>
<accession>A0A3M8L1E7</accession>
<feature type="transmembrane region" description="Helical" evidence="1">
    <location>
        <begin position="269"/>
        <end position="290"/>
    </location>
</feature>
<keyword evidence="1" id="KW-1133">Transmembrane helix</keyword>
<feature type="transmembrane region" description="Helical" evidence="1">
    <location>
        <begin position="147"/>
        <end position="165"/>
    </location>
</feature>
<dbReference type="PANTHER" id="PTHR37312">
    <property type="entry name" value="MEMBRANE-BOUND ACYLTRANSFERASE YKRP-RELATED"/>
    <property type="match status" value="1"/>
</dbReference>
<proteinExistence type="predicted"/>
<feature type="transmembrane region" description="Helical" evidence="1">
    <location>
        <begin position="84"/>
        <end position="101"/>
    </location>
</feature>
<feature type="transmembrane region" description="Helical" evidence="1">
    <location>
        <begin position="177"/>
        <end position="194"/>
    </location>
</feature>
<evidence type="ECO:0000256" key="1">
    <source>
        <dbReference type="SAM" id="Phobius"/>
    </source>
</evidence>
<organism evidence="3 4">
    <name type="scientific">Cryobacterium tepidiphilum</name>
    <dbReference type="NCBI Taxonomy" id="2486026"/>
    <lineage>
        <taxon>Bacteria</taxon>
        <taxon>Bacillati</taxon>
        <taxon>Actinomycetota</taxon>
        <taxon>Actinomycetes</taxon>
        <taxon>Micrococcales</taxon>
        <taxon>Microbacteriaceae</taxon>
        <taxon>Cryobacterium</taxon>
    </lineage>
</organism>
<dbReference type="GO" id="GO:0016747">
    <property type="term" value="F:acyltransferase activity, transferring groups other than amino-acyl groups"/>
    <property type="evidence" value="ECO:0007669"/>
    <property type="project" value="InterPro"/>
</dbReference>
<reference evidence="3 4" key="1">
    <citation type="submission" date="2018-11" db="EMBL/GenBank/DDBJ databases">
        <title>Cryobacterium sp. nov., isolated from rhizosphere soil of lettuce.</title>
        <authorList>
            <person name="Wang Y."/>
        </authorList>
    </citation>
    <scope>NUCLEOTIDE SEQUENCE [LARGE SCALE GENOMIC DNA]</scope>
    <source>
        <strain evidence="3 4">NEAU-85</strain>
    </source>
</reference>
<feature type="transmembrane region" description="Helical" evidence="1">
    <location>
        <begin position="121"/>
        <end position="140"/>
    </location>
</feature>